<evidence type="ECO:0000256" key="2">
    <source>
        <dbReference type="SAM" id="SignalP"/>
    </source>
</evidence>
<comment type="caution">
    <text evidence="3">The sequence shown here is derived from an EMBL/GenBank/DDBJ whole genome shotgun (WGS) entry which is preliminary data.</text>
</comment>
<keyword evidence="4" id="KW-1185">Reference proteome</keyword>
<dbReference type="EMBL" id="VIIS01001664">
    <property type="protein sequence ID" value="KAF0294757.1"/>
    <property type="molecule type" value="Genomic_DNA"/>
</dbReference>
<feature type="signal peptide" evidence="2">
    <location>
        <begin position="1"/>
        <end position="20"/>
    </location>
</feature>
<gene>
    <name evidence="3" type="ORF">FJT64_000732</name>
</gene>
<name>A0A6A4VEE4_AMPAM</name>
<reference evidence="3 4" key="1">
    <citation type="submission" date="2019-07" db="EMBL/GenBank/DDBJ databases">
        <title>Draft genome assembly of a fouling barnacle, Amphibalanus amphitrite (Darwin, 1854): The first reference genome for Thecostraca.</title>
        <authorList>
            <person name="Kim W."/>
        </authorList>
    </citation>
    <scope>NUCLEOTIDE SEQUENCE [LARGE SCALE GENOMIC DNA]</scope>
    <source>
        <strain evidence="3">SNU_AA5</strain>
        <tissue evidence="3">Soma without cirri and trophi</tissue>
    </source>
</reference>
<dbReference type="AlphaFoldDB" id="A0A6A4VEE4"/>
<evidence type="ECO:0008006" key="5">
    <source>
        <dbReference type="Google" id="ProtNLM"/>
    </source>
</evidence>
<feature type="chain" id="PRO_5025428765" description="Secreted protein" evidence="2">
    <location>
        <begin position="21"/>
        <end position="143"/>
    </location>
</feature>
<keyword evidence="2" id="KW-0732">Signal</keyword>
<feature type="region of interest" description="Disordered" evidence="1">
    <location>
        <begin position="36"/>
        <end position="60"/>
    </location>
</feature>
<organism evidence="3 4">
    <name type="scientific">Amphibalanus amphitrite</name>
    <name type="common">Striped barnacle</name>
    <name type="synonym">Balanus amphitrite</name>
    <dbReference type="NCBI Taxonomy" id="1232801"/>
    <lineage>
        <taxon>Eukaryota</taxon>
        <taxon>Metazoa</taxon>
        <taxon>Ecdysozoa</taxon>
        <taxon>Arthropoda</taxon>
        <taxon>Crustacea</taxon>
        <taxon>Multicrustacea</taxon>
        <taxon>Cirripedia</taxon>
        <taxon>Thoracica</taxon>
        <taxon>Thoracicalcarea</taxon>
        <taxon>Balanomorpha</taxon>
        <taxon>Balanoidea</taxon>
        <taxon>Balanidae</taxon>
        <taxon>Amphibalaninae</taxon>
        <taxon>Amphibalanus</taxon>
    </lineage>
</organism>
<feature type="region of interest" description="Disordered" evidence="1">
    <location>
        <begin position="81"/>
        <end position="143"/>
    </location>
</feature>
<feature type="compositionally biased region" description="Basic and acidic residues" evidence="1">
    <location>
        <begin position="112"/>
        <end position="129"/>
    </location>
</feature>
<proteinExistence type="predicted"/>
<evidence type="ECO:0000313" key="3">
    <source>
        <dbReference type="EMBL" id="KAF0294757.1"/>
    </source>
</evidence>
<accession>A0A6A4VEE4</accession>
<evidence type="ECO:0000256" key="1">
    <source>
        <dbReference type="SAM" id="MobiDB-lite"/>
    </source>
</evidence>
<evidence type="ECO:0000313" key="4">
    <source>
        <dbReference type="Proteomes" id="UP000440578"/>
    </source>
</evidence>
<dbReference type="Proteomes" id="UP000440578">
    <property type="component" value="Unassembled WGS sequence"/>
</dbReference>
<protein>
    <recommendedName>
        <fullName evidence="5">Secreted protein</fullName>
    </recommendedName>
</protein>
<sequence length="143" mass="15912">MLLNHCRFLFLHPFLRVVRLCWLLFRLHLRRSVPSGARGRTEADWRRPRPGPIIVEPSSPGPIIVEPSIVVDMSIVEPSIVDDMSEGSPAGRAGGHTISGPSEGRPTTSNREIARPRVDEGLPNHDRARVGPTTTPRGKRFEK</sequence>